<dbReference type="AlphaFoldDB" id="A0A4U0RUJ2"/>
<gene>
    <name evidence="2" type="ORF">FCI23_46950</name>
</gene>
<dbReference type="PANTHER" id="PTHR37806">
    <property type="entry name" value="LMO0724 PROTEIN"/>
    <property type="match status" value="1"/>
</dbReference>
<protein>
    <recommendedName>
        <fullName evidence="1">Peptidase C39-like domain-containing protein</fullName>
    </recommendedName>
</protein>
<evidence type="ECO:0000259" key="1">
    <source>
        <dbReference type="Pfam" id="PF13529"/>
    </source>
</evidence>
<dbReference type="Proteomes" id="UP000305778">
    <property type="component" value="Unassembled WGS sequence"/>
</dbReference>
<keyword evidence="3" id="KW-1185">Reference proteome</keyword>
<accession>A0A4U0RUJ2</accession>
<dbReference type="RefSeq" id="WP_136730141.1">
    <property type="nucleotide sequence ID" value="NZ_SUMC01000116.1"/>
</dbReference>
<proteinExistence type="predicted"/>
<sequence>MALTTGAGVAAASSPVVPSYRMQLRNDCEASALRMVLAARGVRAGDQAISGRIGLDRVHYQFGRSGPLAGDPFRAFVGDPNGSEVAGTGFGVYSPPVAAAARSYGLTVLAAGQGISPATLRARVTSGHPAIVWVDYFWRRLGSRSYTAYDGRPVPYAGPAEHVVVITGFSGGRVTVNDPARGRLSLSEATFGAAYATYGDMAVIVR</sequence>
<dbReference type="Pfam" id="PF13529">
    <property type="entry name" value="Peptidase_C39_2"/>
    <property type="match status" value="1"/>
</dbReference>
<dbReference type="PANTHER" id="PTHR37806:SF1">
    <property type="entry name" value="PEPTIDASE C39-LIKE DOMAIN-CONTAINING PROTEIN"/>
    <property type="match status" value="1"/>
</dbReference>
<dbReference type="InterPro" id="IPR039564">
    <property type="entry name" value="Peptidase_C39-like"/>
</dbReference>
<dbReference type="EMBL" id="SUMC01000116">
    <property type="protein sequence ID" value="TJZ99147.1"/>
    <property type="molecule type" value="Genomic_DNA"/>
</dbReference>
<evidence type="ECO:0000313" key="2">
    <source>
        <dbReference type="EMBL" id="TJZ99147.1"/>
    </source>
</evidence>
<organism evidence="2 3">
    <name type="scientific">Actinacidiphila oryziradicis</name>
    <dbReference type="NCBI Taxonomy" id="2571141"/>
    <lineage>
        <taxon>Bacteria</taxon>
        <taxon>Bacillati</taxon>
        <taxon>Actinomycetota</taxon>
        <taxon>Actinomycetes</taxon>
        <taxon>Kitasatosporales</taxon>
        <taxon>Streptomycetaceae</taxon>
        <taxon>Actinacidiphila</taxon>
    </lineage>
</organism>
<dbReference type="OrthoDB" id="1164310at2"/>
<evidence type="ECO:0000313" key="3">
    <source>
        <dbReference type="Proteomes" id="UP000305778"/>
    </source>
</evidence>
<comment type="caution">
    <text evidence="2">The sequence shown here is derived from an EMBL/GenBank/DDBJ whole genome shotgun (WGS) entry which is preliminary data.</text>
</comment>
<feature type="domain" description="Peptidase C39-like" evidence="1">
    <location>
        <begin position="21"/>
        <end position="180"/>
    </location>
</feature>
<dbReference type="Gene3D" id="3.90.70.10">
    <property type="entry name" value="Cysteine proteinases"/>
    <property type="match status" value="1"/>
</dbReference>
<reference evidence="2 3" key="1">
    <citation type="submission" date="2019-04" db="EMBL/GenBank/DDBJ databases">
        <title>Streptomyces oryziradicis sp. nov., a novel actinomycete isolated from rhizosphere soil of rice (Oryza sativa L.).</title>
        <authorList>
            <person name="Li C."/>
        </authorList>
    </citation>
    <scope>NUCLEOTIDE SEQUENCE [LARGE SCALE GENOMIC DNA]</scope>
    <source>
        <strain evidence="2 3">NEAU-C40</strain>
    </source>
</reference>
<name>A0A4U0RUJ2_9ACTN</name>